<dbReference type="PANTHER" id="PTHR11346:SF32">
    <property type="entry name" value="GALECTIN-4"/>
    <property type="match status" value="1"/>
</dbReference>
<dbReference type="InterPro" id="IPR044156">
    <property type="entry name" value="Galectin-like"/>
</dbReference>
<feature type="domain" description="Galectin" evidence="4">
    <location>
        <begin position="18"/>
        <end position="147"/>
    </location>
</feature>
<keyword evidence="2" id="KW-0677">Repeat</keyword>
<evidence type="ECO:0000256" key="3">
    <source>
        <dbReference type="RuleBase" id="RU102079"/>
    </source>
</evidence>
<evidence type="ECO:0000313" key="6">
    <source>
        <dbReference type="Proteomes" id="UP001557470"/>
    </source>
</evidence>
<dbReference type="PANTHER" id="PTHR11346">
    <property type="entry name" value="GALECTIN"/>
    <property type="match status" value="1"/>
</dbReference>
<dbReference type="FunFam" id="2.60.120.200:FF:000124">
    <property type="entry name" value="Galectin-4"/>
    <property type="match status" value="2"/>
</dbReference>
<reference evidence="5 6" key="1">
    <citation type="submission" date="2024-06" db="EMBL/GenBank/DDBJ databases">
        <authorList>
            <person name="Pan Q."/>
            <person name="Wen M."/>
            <person name="Jouanno E."/>
            <person name="Zahm M."/>
            <person name="Klopp C."/>
            <person name="Cabau C."/>
            <person name="Louis A."/>
            <person name="Berthelot C."/>
            <person name="Parey E."/>
            <person name="Roest Crollius H."/>
            <person name="Montfort J."/>
            <person name="Robinson-Rechavi M."/>
            <person name="Bouchez O."/>
            <person name="Lampietro C."/>
            <person name="Lopez Roques C."/>
            <person name="Donnadieu C."/>
            <person name="Postlethwait J."/>
            <person name="Bobe J."/>
            <person name="Verreycken H."/>
            <person name="Guiguen Y."/>
        </authorList>
    </citation>
    <scope>NUCLEOTIDE SEQUENCE [LARGE SCALE GENOMIC DNA]</scope>
    <source>
        <strain evidence="5">Up_M1</strain>
        <tissue evidence="5">Testis</tissue>
    </source>
</reference>
<dbReference type="Proteomes" id="UP001557470">
    <property type="component" value="Unassembled WGS sequence"/>
</dbReference>
<dbReference type="SUPFAM" id="SSF49899">
    <property type="entry name" value="Concanavalin A-like lectins/glucanases"/>
    <property type="match status" value="2"/>
</dbReference>
<comment type="caution">
    <text evidence="5">The sequence shown here is derived from an EMBL/GenBank/DDBJ whole genome shotgun (WGS) entry which is preliminary data.</text>
</comment>
<dbReference type="Pfam" id="PF00337">
    <property type="entry name" value="Gal-bind_lectin"/>
    <property type="match status" value="2"/>
</dbReference>
<dbReference type="Gene3D" id="2.60.120.200">
    <property type="match status" value="2"/>
</dbReference>
<dbReference type="GO" id="GO:0030246">
    <property type="term" value="F:carbohydrate binding"/>
    <property type="evidence" value="ECO:0007669"/>
    <property type="project" value="UniProtKB-UniRule"/>
</dbReference>
<organism evidence="5 6">
    <name type="scientific">Umbra pygmaea</name>
    <name type="common">Eastern mudminnow</name>
    <dbReference type="NCBI Taxonomy" id="75934"/>
    <lineage>
        <taxon>Eukaryota</taxon>
        <taxon>Metazoa</taxon>
        <taxon>Chordata</taxon>
        <taxon>Craniata</taxon>
        <taxon>Vertebrata</taxon>
        <taxon>Euteleostomi</taxon>
        <taxon>Actinopterygii</taxon>
        <taxon>Neopterygii</taxon>
        <taxon>Teleostei</taxon>
        <taxon>Protacanthopterygii</taxon>
        <taxon>Esociformes</taxon>
        <taxon>Umbridae</taxon>
        <taxon>Umbra</taxon>
    </lineage>
</organism>
<dbReference type="AlphaFoldDB" id="A0ABD0WID2"/>
<proteinExistence type="predicted"/>
<accession>A0ABD0WID2</accession>
<dbReference type="CDD" id="cd00070">
    <property type="entry name" value="GLECT"/>
    <property type="match status" value="2"/>
</dbReference>
<keyword evidence="1 3" id="KW-0430">Lectin</keyword>
<feature type="domain" description="Galectin" evidence="4">
    <location>
        <begin position="176"/>
        <end position="305"/>
    </location>
</feature>
<evidence type="ECO:0000313" key="5">
    <source>
        <dbReference type="EMBL" id="KAL0972716.1"/>
    </source>
</evidence>
<dbReference type="SMART" id="SM00908">
    <property type="entry name" value="Gal-bind_lectin"/>
    <property type="match status" value="2"/>
</dbReference>
<keyword evidence="6" id="KW-1185">Reference proteome</keyword>
<dbReference type="EMBL" id="JAGEUA010000006">
    <property type="protein sequence ID" value="KAL0972716.1"/>
    <property type="molecule type" value="Genomic_DNA"/>
</dbReference>
<evidence type="ECO:0000256" key="2">
    <source>
        <dbReference type="ARBA" id="ARBA00022737"/>
    </source>
</evidence>
<dbReference type="SMART" id="SM00276">
    <property type="entry name" value="GLECT"/>
    <property type="match status" value="2"/>
</dbReference>
<sequence>MFVAPTGYQAIFNPAIPYVGPINGGLKSGMSLYIQGSIPEEADSFFLNLQCGENEDSDIASHLNAHFDGWVVLNNCQGGEWGPEEKIDNLPFSKGSSFEVVILVKDDGYQFQVNGQDFCMFNHRLPVDTVSNLLIGGNVSIQKISIFGGGDPGDQGDGGNLPAICGPPVFYPATPYTLVIPGGLSAKQTILFRGLIPAGAYRFYLNLTVGSSQEVAFHFNPRVEEGEVVRNSYLQEYWGDEERDFSFNPFQEGQYCDISVRCGSQMFKVFVNGQHMCNFNHRYQDKSQIDTLELGGDFQVSYVCL</sequence>
<dbReference type="InterPro" id="IPR013320">
    <property type="entry name" value="ConA-like_dom_sf"/>
</dbReference>
<gene>
    <name evidence="5" type="ORF">UPYG_G00193840</name>
</gene>
<protein>
    <recommendedName>
        <fullName evidence="3">Galectin</fullName>
    </recommendedName>
</protein>
<evidence type="ECO:0000259" key="4">
    <source>
        <dbReference type="PROSITE" id="PS51304"/>
    </source>
</evidence>
<name>A0ABD0WID2_UMBPY</name>
<dbReference type="InterPro" id="IPR001079">
    <property type="entry name" value="Galectin_CRD"/>
</dbReference>
<dbReference type="PROSITE" id="PS51304">
    <property type="entry name" value="GALECTIN"/>
    <property type="match status" value="2"/>
</dbReference>
<evidence type="ECO:0000256" key="1">
    <source>
        <dbReference type="ARBA" id="ARBA00022734"/>
    </source>
</evidence>